<keyword evidence="13" id="KW-0067">ATP-binding</keyword>
<evidence type="ECO:0000256" key="14">
    <source>
        <dbReference type="ARBA" id="ARBA00023102"/>
    </source>
</evidence>
<accession>A0A7Y0Q557</accession>
<dbReference type="GO" id="GO:0004635">
    <property type="term" value="F:phosphoribosyl-AMP cyclohydrolase activity"/>
    <property type="evidence" value="ECO:0007669"/>
    <property type="project" value="UniProtKB-EC"/>
</dbReference>
<evidence type="ECO:0000313" key="18">
    <source>
        <dbReference type="Proteomes" id="UP000533476"/>
    </source>
</evidence>
<comment type="similarity">
    <text evidence="5">In the C-terminal section; belongs to the PRA-PH family.</text>
</comment>
<evidence type="ECO:0000259" key="16">
    <source>
        <dbReference type="Pfam" id="PF01502"/>
    </source>
</evidence>
<organism evidence="17 18">
    <name type="scientific">Sulfobacillus harzensis</name>
    <dbReference type="NCBI Taxonomy" id="2729629"/>
    <lineage>
        <taxon>Bacteria</taxon>
        <taxon>Bacillati</taxon>
        <taxon>Bacillota</taxon>
        <taxon>Clostridia</taxon>
        <taxon>Eubacteriales</taxon>
        <taxon>Clostridiales Family XVII. Incertae Sedis</taxon>
        <taxon>Sulfobacillus</taxon>
    </lineage>
</organism>
<gene>
    <name evidence="17" type="ORF">HIJ39_20725</name>
</gene>
<evidence type="ECO:0000256" key="5">
    <source>
        <dbReference type="ARBA" id="ARBA00007731"/>
    </source>
</evidence>
<dbReference type="InterPro" id="IPR038019">
    <property type="entry name" value="PRib_AMP_CycHydrolase_sf"/>
</dbReference>
<evidence type="ECO:0000256" key="1">
    <source>
        <dbReference type="ARBA" id="ARBA00000024"/>
    </source>
</evidence>
<proteinExistence type="inferred from homology"/>
<evidence type="ECO:0000256" key="7">
    <source>
        <dbReference type="ARBA" id="ARBA00012414"/>
    </source>
</evidence>
<sequence length="219" mass="24629">MGYVQLIENGRVLYPVVVQDYNTRAVLMVAFADQEALSLSEHTGWAHFFSRSRQQLWLKGETSGHRLKMRAMLTDCDQDAWLYQVEPLGPVCHRLTPGCFDVEGADADPLHYVIGRVKERLRTGPQPASYTWRLLNQGTERVAQKVGEEGLEVALAAQALTYEEGAEKRAMLAGEIADLLYHLAVLAEKLNIDWHDVSAVLQARAKENSKDVHQRESAE</sequence>
<dbReference type="SUPFAM" id="SSF141734">
    <property type="entry name" value="HisI-like"/>
    <property type="match status" value="1"/>
</dbReference>
<dbReference type="NCBIfam" id="TIGR03188">
    <property type="entry name" value="histidine_hisI"/>
    <property type="match status" value="1"/>
</dbReference>
<evidence type="ECO:0000256" key="13">
    <source>
        <dbReference type="ARBA" id="ARBA00022840"/>
    </source>
</evidence>
<dbReference type="FunFam" id="3.10.20.810:FF:000001">
    <property type="entry name" value="Histidine biosynthesis bifunctional protein HisIE"/>
    <property type="match status" value="1"/>
</dbReference>
<dbReference type="GO" id="GO:0004636">
    <property type="term" value="F:phosphoribosyl-ATP diphosphatase activity"/>
    <property type="evidence" value="ECO:0007669"/>
    <property type="project" value="UniProtKB-EC"/>
</dbReference>
<comment type="similarity">
    <text evidence="6">In the N-terminal section; belongs to the PRA-CH family.</text>
</comment>
<feature type="domain" description="Phosphoribosyl-AMP cyclohydrolase" evidence="16">
    <location>
        <begin position="28"/>
        <end position="100"/>
    </location>
</feature>
<dbReference type="Gene3D" id="3.10.20.810">
    <property type="entry name" value="Phosphoribosyl-AMP cyclohydrolase"/>
    <property type="match status" value="1"/>
</dbReference>
<evidence type="ECO:0000256" key="11">
    <source>
        <dbReference type="ARBA" id="ARBA00022741"/>
    </source>
</evidence>
<keyword evidence="14" id="KW-0368">Histidine biosynthesis</keyword>
<evidence type="ECO:0000256" key="4">
    <source>
        <dbReference type="ARBA" id="ARBA00005204"/>
    </source>
</evidence>
<evidence type="ECO:0000256" key="10">
    <source>
        <dbReference type="ARBA" id="ARBA00022605"/>
    </source>
</evidence>
<dbReference type="AlphaFoldDB" id="A0A7Y0Q557"/>
<evidence type="ECO:0000256" key="12">
    <source>
        <dbReference type="ARBA" id="ARBA00022801"/>
    </source>
</evidence>
<evidence type="ECO:0000256" key="9">
    <source>
        <dbReference type="ARBA" id="ARBA00017720"/>
    </source>
</evidence>
<dbReference type="InterPro" id="IPR021130">
    <property type="entry name" value="PRib-ATP_PPHydrolase-like"/>
</dbReference>
<name>A0A7Y0Q557_9FIRM</name>
<dbReference type="GO" id="GO:0005524">
    <property type="term" value="F:ATP binding"/>
    <property type="evidence" value="ECO:0007669"/>
    <property type="project" value="UniProtKB-KW"/>
</dbReference>
<evidence type="ECO:0000256" key="8">
    <source>
        <dbReference type="ARBA" id="ARBA00012721"/>
    </source>
</evidence>
<keyword evidence="12 17" id="KW-0378">Hydrolase</keyword>
<dbReference type="GO" id="GO:0000105">
    <property type="term" value="P:L-histidine biosynthetic process"/>
    <property type="evidence" value="ECO:0007669"/>
    <property type="project" value="UniProtKB-UniPathway"/>
</dbReference>
<evidence type="ECO:0000256" key="2">
    <source>
        <dbReference type="ARBA" id="ARBA00001460"/>
    </source>
</evidence>
<keyword evidence="18" id="KW-1185">Reference proteome</keyword>
<evidence type="ECO:0000256" key="3">
    <source>
        <dbReference type="ARBA" id="ARBA00005169"/>
    </source>
</evidence>
<dbReference type="NCBIfam" id="NF002747">
    <property type="entry name" value="PRK02759.1"/>
    <property type="match status" value="1"/>
</dbReference>
<evidence type="ECO:0000313" key="17">
    <source>
        <dbReference type="EMBL" id="NMP24736.1"/>
    </source>
</evidence>
<dbReference type="Pfam" id="PF01502">
    <property type="entry name" value="PRA-CH"/>
    <property type="match status" value="1"/>
</dbReference>
<dbReference type="CDD" id="cd11534">
    <property type="entry name" value="NTP-PPase_HisIE_like"/>
    <property type="match status" value="1"/>
</dbReference>
<dbReference type="Gene3D" id="1.10.287.1080">
    <property type="entry name" value="MazG-like"/>
    <property type="match status" value="1"/>
</dbReference>
<comment type="pathway">
    <text evidence="3">Amino-acid biosynthesis; L-histidine biosynthesis; L-histidine from 5-phospho-alpha-D-ribose 1-diphosphate: step 3/9.</text>
</comment>
<comment type="catalytic activity">
    <reaction evidence="2">
        <text>1-(5-phospho-beta-D-ribosyl)-ATP + H2O = 1-(5-phospho-beta-D-ribosyl)-5'-AMP + diphosphate + H(+)</text>
        <dbReference type="Rhea" id="RHEA:22828"/>
        <dbReference type="ChEBI" id="CHEBI:15377"/>
        <dbReference type="ChEBI" id="CHEBI:15378"/>
        <dbReference type="ChEBI" id="CHEBI:33019"/>
        <dbReference type="ChEBI" id="CHEBI:59457"/>
        <dbReference type="ChEBI" id="CHEBI:73183"/>
        <dbReference type="EC" id="3.6.1.31"/>
    </reaction>
</comment>
<keyword evidence="15" id="KW-0511">Multifunctional enzyme</keyword>
<reference evidence="17 18" key="1">
    <citation type="submission" date="2020-04" db="EMBL/GenBank/DDBJ databases">
        <authorList>
            <person name="Zhang R."/>
            <person name="Schippers A."/>
        </authorList>
    </citation>
    <scope>NUCLEOTIDE SEQUENCE [LARGE SCALE GENOMIC DNA]</scope>
    <source>
        <strain evidence="17 18">DSM 109850</strain>
    </source>
</reference>
<dbReference type="InterPro" id="IPR008179">
    <property type="entry name" value="HisE"/>
</dbReference>
<dbReference type="InterPro" id="IPR002496">
    <property type="entry name" value="PRib_AMP_CycHydrolase_dom"/>
</dbReference>
<keyword evidence="10" id="KW-0028">Amino-acid biosynthesis</keyword>
<dbReference type="EMBL" id="JABBVZ010000143">
    <property type="protein sequence ID" value="NMP24736.1"/>
    <property type="molecule type" value="Genomic_DNA"/>
</dbReference>
<dbReference type="PANTHER" id="PTHR42945:SF1">
    <property type="entry name" value="HISTIDINE BIOSYNTHESIS BIFUNCTIONAL PROTEIN HIS7"/>
    <property type="match status" value="1"/>
</dbReference>
<dbReference type="UniPathway" id="UPA00031">
    <property type="reaction ID" value="UER00007"/>
</dbReference>
<comment type="pathway">
    <text evidence="4">Amino-acid biosynthesis; L-histidine biosynthesis; L-histidine from 5-phospho-alpha-D-ribose 1-diphosphate: step 2/9.</text>
</comment>
<dbReference type="Pfam" id="PF01503">
    <property type="entry name" value="PRA-PH"/>
    <property type="match status" value="1"/>
</dbReference>
<keyword evidence="11" id="KW-0547">Nucleotide-binding</keyword>
<dbReference type="Proteomes" id="UP000533476">
    <property type="component" value="Unassembled WGS sequence"/>
</dbReference>
<dbReference type="EC" id="3.5.4.19" evidence="8"/>
<comment type="caution">
    <text evidence="17">The sequence shown here is derived from an EMBL/GenBank/DDBJ whole genome shotgun (WGS) entry which is preliminary data.</text>
</comment>
<evidence type="ECO:0000256" key="6">
    <source>
        <dbReference type="ARBA" id="ARBA00008299"/>
    </source>
</evidence>
<dbReference type="EC" id="3.6.1.31" evidence="7"/>
<dbReference type="SUPFAM" id="SSF101386">
    <property type="entry name" value="all-alpha NTP pyrophosphatases"/>
    <property type="match status" value="1"/>
</dbReference>
<protein>
    <recommendedName>
        <fullName evidence="9">Histidine biosynthesis bifunctional protein HisIE</fullName>
        <ecNumber evidence="8">3.5.4.19</ecNumber>
        <ecNumber evidence="7">3.6.1.31</ecNumber>
    </recommendedName>
</protein>
<evidence type="ECO:0000256" key="15">
    <source>
        <dbReference type="ARBA" id="ARBA00023268"/>
    </source>
</evidence>
<dbReference type="PANTHER" id="PTHR42945">
    <property type="entry name" value="HISTIDINE BIOSYNTHESIS BIFUNCTIONAL PROTEIN"/>
    <property type="match status" value="1"/>
</dbReference>
<comment type="catalytic activity">
    <reaction evidence="1">
        <text>1-(5-phospho-beta-D-ribosyl)-5'-AMP + H2O = 1-(5-phospho-beta-D-ribosyl)-5-[(5-phospho-beta-D-ribosylamino)methylideneamino]imidazole-4-carboxamide</text>
        <dbReference type="Rhea" id="RHEA:20049"/>
        <dbReference type="ChEBI" id="CHEBI:15377"/>
        <dbReference type="ChEBI" id="CHEBI:58435"/>
        <dbReference type="ChEBI" id="CHEBI:59457"/>
        <dbReference type="EC" id="3.5.4.19"/>
    </reaction>
</comment>